<reference evidence="1" key="2">
    <citation type="submission" date="2023-01" db="EMBL/GenBank/DDBJ databases">
        <title>Draft genome sequence of Algimonas ampicilliniresistens strain NBRC 108219.</title>
        <authorList>
            <person name="Sun Q."/>
            <person name="Mori K."/>
        </authorList>
    </citation>
    <scope>NUCLEOTIDE SEQUENCE</scope>
    <source>
        <strain evidence="1">NBRC 108219</strain>
    </source>
</reference>
<dbReference type="RefSeq" id="WP_284392230.1">
    <property type="nucleotide sequence ID" value="NZ_BSNK01000002.1"/>
</dbReference>
<name>A0ABQ5VDQ8_9PROT</name>
<dbReference type="EMBL" id="BSNK01000002">
    <property type="protein sequence ID" value="GLQ25082.1"/>
    <property type="molecule type" value="Genomic_DNA"/>
</dbReference>
<protein>
    <submittedName>
        <fullName evidence="1">Uncharacterized protein</fullName>
    </submittedName>
</protein>
<accession>A0ABQ5VDQ8</accession>
<sequence>MRWFRCLAHGENFVVSSEGTLKNRGFYKIIFVEASSSSDVEFLAPELLRADDFLSDDILIQRSPNASVTFEEIDELVGEPSKGKAPALLFIIVKLKMAKV</sequence>
<keyword evidence="2" id="KW-1185">Reference proteome</keyword>
<gene>
    <name evidence="1" type="ORF">GCM10007853_29560</name>
</gene>
<evidence type="ECO:0000313" key="1">
    <source>
        <dbReference type="EMBL" id="GLQ25082.1"/>
    </source>
</evidence>
<comment type="caution">
    <text evidence="1">The sequence shown here is derived from an EMBL/GenBank/DDBJ whole genome shotgun (WGS) entry which is preliminary data.</text>
</comment>
<proteinExistence type="predicted"/>
<organism evidence="1 2">
    <name type="scientific">Algimonas ampicilliniresistens</name>
    <dbReference type="NCBI Taxonomy" id="1298735"/>
    <lineage>
        <taxon>Bacteria</taxon>
        <taxon>Pseudomonadati</taxon>
        <taxon>Pseudomonadota</taxon>
        <taxon>Alphaproteobacteria</taxon>
        <taxon>Maricaulales</taxon>
        <taxon>Robiginitomaculaceae</taxon>
        <taxon>Algimonas</taxon>
    </lineage>
</organism>
<dbReference type="Proteomes" id="UP001161391">
    <property type="component" value="Unassembled WGS sequence"/>
</dbReference>
<reference evidence="1" key="1">
    <citation type="journal article" date="2014" name="Int. J. Syst. Evol. Microbiol.">
        <title>Complete genome of a new Firmicutes species belonging to the dominant human colonic microbiota ('Ruminococcus bicirculans') reveals two chromosomes and a selective capacity to utilize plant glucans.</title>
        <authorList>
            <consortium name="NISC Comparative Sequencing Program"/>
            <person name="Wegmann U."/>
            <person name="Louis P."/>
            <person name="Goesmann A."/>
            <person name="Henrissat B."/>
            <person name="Duncan S.H."/>
            <person name="Flint H.J."/>
        </authorList>
    </citation>
    <scope>NUCLEOTIDE SEQUENCE</scope>
    <source>
        <strain evidence="1">NBRC 108219</strain>
    </source>
</reference>
<evidence type="ECO:0000313" key="2">
    <source>
        <dbReference type="Proteomes" id="UP001161391"/>
    </source>
</evidence>